<keyword evidence="2" id="KW-1003">Cell membrane</keyword>
<keyword evidence="4 9" id="KW-0812">Transmembrane</keyword>
<dbReference type="InterPro" id="IPR022924">
    <property type="entry name" value="Cardiolipin_synthase"/>
</dbReference>
<dbReference type="OrthoDB" id="9762009at2"/>
<keyword evidence="7 9" id="KW-0472">Membrane</keyword>
<dbReference type="PANTHER" id="PTHR21248">
    <property type="entry name" value="CARDIOLIPIN SYNTHASE"/>
    <property type="match status" value="1"/>
</dbReference>
<feature type="domain" description="PLD phosphodiesterase" evidence="10">
    <location>
        <begin position="220"/>
        <end position="247"/>
    </location>
</feature>
<keyword evidence="3" id="KW-0808">Transferase</keyword>
<dbReference type="SMART" id="SM00155">
    <property type="entry name" value="PLDc"/>
    <property type="match status" value="2"/>
</dbReference>
<dbReference type="InterPro" id="IPR001736">
    <property type="entry name" value="PLipase_D/transphosphatidylase"/>
</dbReference>
<evidence type="ECO:0000256" key="1">
    <source>
        <dbReference type="ARBA" id="ARBA00004236"/>
    </source>
</evidence>
<feature type="transmembrane region" description="Helical" evidence="9">
    <location>
        <begin position="12"/>
        <end position="34"/>
    </location>
</feature>
<keyword evidence="6 9" id="KW-1133">Transmembrane helix</keyword>
<dbReference type="PROSITE" id="PS50035">
    <property type="entry name" value="PLD"/>
    <property type="match status" value="2"/>
</dbReference>
<dbReference type="NCBIfam" id="TIGR04265">
    <property type="entry name" value="bac_cardiolipin"/>
    <property type="match status" value="1"/>
</dbReference>
<reference evidence="11 12" key="1">
    <citation type="submission" date="2016-11" db="EMBL/GenBank/DDBJ databases">
        <authorList>
            <person name="Jaros S."/>
            <person name="Januszkiewicz K."/>
            <person name="Wedrychowicz H."/>
        </authorList>
    </citation>
    <scope>NUCLEOTIDE SEQUENCE [LARGE SCALE GENOMIC DNA]</scope>
    <source>
        <strain evidence="11 12">DSM 16112</strain>
    </source>
</reference>
<dbReference type="SUPFAM" id="SSF56024">
    <property type="entry name" value="Phospholipase D/nuclease"/>
    <property type="match status" value="2"/>
</dbReference>
<dbReference type="Proteomes" id="UP000184327">
    <property type="component" value="Unassembled WGS sequence"/>
</dbReference>
<comment type="subcellular location">
    <subcellularLocation>
        <location evidence="1">Cell membrane</location>
    </subcellularLocation>
</comment>
<evidence type="ECO:0000256" key="7">
    <source>
        <dbReference type="ARBA" id="ARBA00023136"/>
    </source>
</evidence>
<keyword evidence="12" id="KW-1185">Reference proteome</keyword>
<dbReference type="AlphaFoldDB" id="A0A1M4V8R5"/>
<evidence type="ECO:0000256" key="8">
    <source>
        <dbReference type="NCBIfam" id="TIGR04265"/>
    </source>
</evidence>
<feature type="transmembrane region" description="Helical" evidence="9">
    <location>
        <begin position="40"/>
        <end position="64"/>
    </location>
</feature>
<dbReference type="EC" id="2.7.8.-" evidence="8"/>
<protein>
    <recommendedName>
        <fullName evidence="8">Cardiolipin synthase</fullName>
        <ecNumber evidence="8">2.7.8.-</ecNumber>
    </recommendedName>
</protein>
<dbReference type="Gene3D" id="3.30.870.10">
    <property type="entry name" value="Endonuclease Chain A"/>
    <property type="match status" value="2"/>
</dbReference>
<dbReference type="Pfam" id="PF13091">
    <property type="entry name" value="PLDc_2"/>
    <property type="match status" value="2"/>
</dbReference>
<name>A0A1M4V8R5_9BURK</name>
<sequence length="484" mass="55147">MEIFANLQPSPLLWGILLTAWFMYVVALIGWVILQKRAPVATISWILVLGLLPYVGFLIFYFLGPQRLRKQVFRRLRNGVMPYVSDELQTLKNRTSHAPADLLQIARLGLGTTGIFPSTAHHVDLLVGGAETFDAIMAAIAAAQHHVHLEYYIYHPDRTGTRLRDLLVQKAREGVQVRLLLDALGSKKVRRKFLQPLLDAGGEVALFHDSRLGRRWRPVINYRTHRKIVVCDGTTAFTGGVNISDKQDRRVRSDAYHDLHLRVQGNLVFWLQFVFLEDWCYARDMKIGDCLPEWRQYLKVADVGRYDVQLFASGPNNPDEPIHRILVEAIHAARKRVLLTTPYFVPTEAAMMALTNAALRGVDVQIMVPRQSDSRLVTLAARSYFDELRGAGVQIWEFEARMLHAKTMVVDERFGYIGTANFDIRSFRLNYEVAVGVYDTGFAEVLAQQFEREKQLCRPVPQQRLLPFGQRLLEAAARLASPML</sequence>
<evidence type="ECO:0000313" key="12">
    <source>
        <dbReference type="Proteomes" id="UP000184327"/>
    </source>
</evidence>
<gene>
    <name evidence="11" type="ORF">SAMN02745117_00620</name>
</gene>
<accession>A0A1M4V8R5</accession>
<proteinExistence type="predicted"/>
<dbReference type="CDD" id="cd09112">
    <property type="entry name" value="PLDc_CLS_2"/>
    <property type="match status" value="1"/>
</dbReference>
<feature type="domain" description="PLD phosphodiesterase" evidence="10">
    <location>
        <begin position="399"/>
        <end position="426"/>
    </location>
</feature>
<dbReference type="PANTHER" id="PTHR21248:SF22">
    <property type="entry name" value="PHOSPHOLIPASE D"/>
    <property type="match status" value="1"/>
</dbReference>
<evidence type="ECO:0000259" key="10">
    <source>
        <dbReference type="PROSITE" id="PS50035"/>
    </source>
</evidence>
<keyword evidence="5" id="KW-0677">Repeat</keyword>
<evidence type="ECO:0000256" key="6">
    <source>
        <dbReference type="ARBA" id="ARBA00022989"/>
    </source>
</evidence>
<dbReference type="GO" id="GO:0032049">
    <property type="term" value="P:cardiolipin biosynthetic process"/>
    <property type="evidence" value="ECO:0007669"/>
    <property type="project" value="UniProtKB-UniRule"/>
</dbReference>
<dbReference type="EMBL" id="FQUZ01000005">
    <property type="protein sequence ID" value="SHE65238.1"/>
    <property type="molecule type" value="Genomic_DNA"/>
</dbReference>
<dbReference type="GO" id="GO:0005886">
    <property type="term" value="C:plasma membrane"/>
    <property type="evidence" value="ECO:0007669"/>
    <property type="project" value="UniProtKB-SubCell"/>
</dbReference>
<organism evidence="11 12">
    <name type="scientific">Lampropedia hyalina DSM 16112</name>
    <dbReference type="NCBI Taxonomy" id="1122156"/>
    <lineage>
        <taxon>Bacteria</taxon>
        <taxon>Pseudomonadati</taxon>
        <taxon>Pseudomonadota</taxon>
        <taxon>Betaproteobacteria</taxon>
        <taxon>Burkholderiales</taxon>
        <taxon>Comamonadaceae</taxon>
        <taxon>Lampropedia</taxon>
    </lineage>
</organism>
<dbReference type="GO" id="GO:0008808">
    <property type="term" value="F:cardiolipin synthase activity"/>
    <property type="evidence" value="ECO:0007669"/>
    <property type="project" value="UniProtKB-UniRule"/>
</dbReference>
<evidence type="ECO:0000256" key="2">
    <source>
        <dbReference type="ARBA" id="ARBA00022475"/>
    </source>
</evidence>
<evidence type="ECO:0000256" key="4">
    <source>
        <dbReference type="ARBA" id="ARBA00022692"/>
    </source>
</evidence>
<evidence type="ECO:0000256" key="3">
    <source>
        <dbReference type="ARBA" id="ARBA00022679"/>
    </source>
</evidence>
<dbReference type="STRING" id="1122156.SAMN02745117_00620"/>
<evidence type="ECO:0000256" key="9">
    <source>
        <dbReference type="SAM" id="Phobius"/>
    </source>
</evidence>
<dbReference type="RefSeq" id="WP_073354571.1">
    <property type="nucleotide sequence ID" value="NZ_FQUZ01000005.1"/>
</dbReference>
<evidence type="ECO:0000313" key="11">
    <source>
        <dbReference type="EMBL" id="SHE65238.1"/>
    </source>
</evidence>
<evidence type="ECO:0000256" key="5">
    <source>
        <dbReference type="ARBA" id="ARBA00022737"/>
    </source>
</evidence>
<dbReference type="InterPro" id="IPR025202">
    <property type="entry name" value="PLD-like_dom"/>
</dbReference>
<dbReference type="CDD" id="cd09110">
    <property type="entry name" value="PLDc_CLS_1"/>
    <property type="match status" value="1"/>
</dbReference>